<name>A0A0A9F6M7_ARUDO</name>
<organism evidence="1">
    <name type="scientific">Arundo donax</name>
    <name type="common">Giant reed</name>
    <name type="synonym">Donax arundinaceus</name>
    <dbReference type="NCBI Taxonomy" id="35708"/>
    <lineage>
        <taxon>Eukaryota</taxon>
        <taxon>Viridiplantae</taxon>
        <taxon>Streptophyta</taxon>
        <taxon>Embryophyta</taxon>
        <taxon>Tracheophyta</taxon>
        <taxon>Spermatophyta</taxon>
        <taxon>Magnoliopsida</taxon>
        <taxon>Liliopsida</taxon>
        <taxon>Poales</taxon>
        <taxon>Poaceae</taxon>
        <taxon>PACMAD clade</taxon>
        <taxon>Arundinoideae</taxon>
        <taxon>Arundineae</taxon>
        <taxon>Arundo</taxon>
    </lineage>
</organism>
<evidence type="ECO:0000313" key="1">
    <source>
        <dbReference type="EMBL" id="JAE05796.1"/>
    </source>
</evidence>
<dbReference type="EMBL" id="GBRH01192100">
    <property type="protein sequence ID" value="JAE05796.1"/>
    <property type="molecule type" value="Transcribed_RNA"/>
</dbReference>
<accession>A0A0A9F6M7</accession>
<reference evidence="1" key="2">
    <citation type="journal article" date="2015" name="Data Brief">
        <title>Shoot transcriptome of the giant reed, Arundo donax.</title>
        <authorList>
            <person name="Barrero R.A."/>
            <person name="Guerrero F.D."/>
            <person name="Moolhuijzen P."/>
            <person name="Goolsby J.A."/>
            <person name="Tidwell J."/>
            <person name="Bellgard S.E."/>
            <person name="Bellgard M.I."/>
        </authorList>
    </citation>
    <scope>NUCLEOTIDE SEQUENCE</scope>
    <source>
        <tissue evidence="1">Shoot tissue taken approximately 20 cm above the soil surface</tissue>
    </source>
</reference>
<reference evidence="1" key="1">
    <citation type="submission" date="2014-09" db="EMBL/GenBank/DDBJ databases">
        <authorList>
            <person name="Magalhaes I.L.F."/>
            <person name="Oliveira U."/>
            <person name="Santos F.R."/>
            <person name="Vidigal T.H.D.A."/>
            <person name="Brescovit A.D."/>
            <person name="Santos A.J."/>
        </authorList>
    </citation>
    <scope>NUCLEOTIDE SEQUENCE</scope>
    <source>
        <tissue evidence="1">Shoot tissue taken approximately 20 cm above the soil surface</tissue>
    </source>
</reference>
<dbReference type="AlphaFoldDB" id="A0A0A9F6M7"/>
<protein>
    <submittedName>
        <fullName evidence="1">Uncharacterized protein</fullName>
    </submittedName>
</protein>
<proteinExistence type="predicted"/>
<sequence>MPQGPCSRLGHGAPILTGSCQAPCSFAGNKGVPSLTNIIELRHLVQMPKVARFHFLECITTPALHLSSLECTVSLSCSLHVLPLHQLSITQDFLGLLNL</sequence>